<protein>
    <submittedName>
        <fullName evidence="1">Uncharacterized protein</fullName>
    </submittedName>
</protein>
<sequence>MQEFSRVRAIICHGAEMKTLEGALVFFVDILNDDIFPMSEDSDANESLLGGRIVISAVRNLTSQK</sequence>
<name>A0AAD5MP00_PARTN</name>
<dbReference type="EMBL" id="JAHQIW010001055">
    <property type="protein sequence ID" value="KAJ1351346.1"/>
    <property type="molecule type" value="Genomic_DNA"/>
</dbReference>
<gene>
    <name evidence="1" type="ORF">KIN20_007334</name>
</gene>
<dbReference type="AlphaFoldDB" id="A0AAD5MP00"/>
<dbReference type="Proteomes" id="UP001196413">
    <property type="component" value="Unassembled WGS sequence"/>
</dbReference>
<proteinExistence type="predicted"/>
<accession>A0AAD5MP00</accession>
<organism evidence="1 2">
    <name type="scientific">Parelaphostrongylus tenuis</name>
    <name type="common">Meningeal worm</name>
    <dbReference type="NCBI Taxonomy" id="148309"/>
    <lineage>
        <taxon>Eukaryota</taxon>
        <taxon>Metazoa</taxon>
        <taxon>Ecdysozoa</taxon>
        <taxon>Nematoda</taxon>
        <taxon>Chromadorea</taxon>
        <taxon>Rhabditida</taxon>
        <taxon>Rhabditina</taxon>
        <taxon>Rhabditomorpha</taxon>
        <taxon>Strongyloidea</taxon>
        <taxon>Metastrongylidae</taxon>
        <taxon>Parelaphostrongylus</taxon>
    </lineage>
</organism>
<evidence type="ECO:0000313" key="2">
    <source>
        <dbReference type="Proteomes" id="UP001196413"/>
    </source>
</evidence>
<comment type="caution">
    <text evidence="1">The sequence shown here is derived from an EMBL/GenBank/DDBJ whole genome shotgun (WGS) entry which is preliminary data.</text>
</comment>
<evidence type="ECO:0000313" key="1">
    <source>
        <dbReference type="EMBL" id="KAJ1351346.1"/>
    </source>
</evidence>
<keyword evidence="2" id="KW-1185">Reference proteome</keyword>
<reference evidence="1" key="1">
    <citation type="submission" date="2021-06" db="EMBL/GenBank/DDBJ databases">
        <title>Parelaphostrongylus tenuis whole genome reference sequence.</title>
        <authorList>
            <person name="Garwood T.J."/>
            <person name="Larsen P.A."/>
            <person name="Fountain-Jones N.M."/>
            <person name="Garbe J.R."/>
            <person name="Macchietto M.G."/>
            <person name="Kania S.A."/>
            <person name="Gerhold R.W."/>
            <person name="Richards J.E."/>
            <person name="Wolf T.M."/>
        </authorList>
    </citation>
    <scope>NUCLEOTIDE SEQUENCE</scope>
    <source>
        <strain evidence="1">MNPRO001-30</strain>
        <tissue evidence="1">Meninges</tissue>
    </source>
</reference>